<organism evidence="2">
    <name type="scientific">Amphimedon queenslandica</name>
    <name type="common">Sponge</name>
    <dbReference type="NCBI Taxonomy" id="400682"/>
    <lineage>
        <taxon>Eukaryota</taxon>
        <taxon>Metazoa</taxon>
        <taxon>Porifera</taxon>
        <taxon>Demospongiae</taxon>
        <taxon>Heteroscleromorpha</taxon>
        <taxon>Haplosclerida</taxon>
        <taxon>Niphatidae</taxon>
        <taxon>Amphimedon</taxon>
    </lineage>
</organism>
<evidence type="ECO:0000256" key="1">
    <source>
        <dbReference type="SAM" id="MobiDB-lite"/>
    </source>
</evidence>
<dbReference type="AlphaFoldDB" id="A0A1X7V3I3"/>
<feature type="region of interest" description="Disordered" evidence="1">
    <location>
        <begin position="1"/>
        <end position="30"/>
    </location>
</feature>
<sequence length="108" mass="10325">MSRSPSPDPARKGGVEDAEDPILPPGGDPAVISHRGAPAILPGGAPAIPHGGAMAVSLGGALAVPPGGALAVPPGGALAVPPGGALPVIPPAPALPLLYQQRQLIIAK</sequence>
<name>A0A1X7V3I3_AMPQE</name>
<dbReference type="EnsemblMetazoa" id="Aqu2.1.34107_001">
    <property type="protein sequence ID" value="Aqu2.1.34107_001"/>
    <property type="gene ID" value="Aqu2.1.34107"/>
</dbReference>
<reference evidence="2" key="1">
    <citation type="submission" date="2017-05" db="UniProtKB">
        <authorList>
            <consortium name="EnsemblMetazoa"/>
        </authorList>
    </citation>
    <scope>IDENTIFICATION</scope>
</reference>
<protein>
    <submittedName>
        <fullName evidence="2">Uncharacterized protein</fullName>
    </submittedName>
</protein>
<evidence type="ECO:0000313" key="2">
    <source>
        <dbReference type="EnsemblMetazoa" id="Aqu2.1.34107_001"/>
    </source>
</evidence>
<accession>A0A1X7V3I3</accession>
<proteinExistence type="predicted"/>
<dbReference type="InParanoid" id="A0A1X7V3I3"/>